<dbReference type="InterPro" id="IPR026983">
    <property type="entry name" value="DHC"/>
</dbReference>
<evidence type="ECO:0000259" key="1">
    <source>
        <dbReference type="Pfam" id="PF08385"/>
    </source>
</evidence>
<dbReference type="GO" id="GO:0045505">
    <property type="term" value="F:dynein intermediate chain binding"/>
    <property type="evidence" value="ECO:0007669"/>
    <property type="project" value="InterPro"/>
</dbReference>
<dbReference type="EMBL" id="CAAE01022703">
    <property type="protein sequence ID" value="CAG14454.1"/>
    <property type="molecule type" value="Genomic_DNA"/>
</dbReference>
<dbReference type="PANTHER" id="PTHR46532:SF11">
    <property type="entry name" value="DYNEIN AXONEMAL HEAVY CHAIN 12"/>
    <property type="match status" value="1"/>
</dbReference>
<feature type="domain" description="Dynein heavy chain tail" evidence="1">
    <location>
        <begin position="192"/>
        <end position="431"/>
    </location>
</feature>
<protein>
    <submittedName>
        <fullName evidence="2">(spotted green pufferfish) hypothetical protein</fullName>
    </submittedName>
</protein>
<dbReference type="GO" id="GO:0005858">
    <property type="term" value="C:axonemal dynein complex"/>
    <property type="evidence" value="ECO:0007669"/>
    <property type="project" value="TreeGrafter"/>
</dbReference>
<reference evidence="2" key="2">
    <citation type="submission" date="2004-02" db="EMBL/GenBank/DDBJ databases">
        <authorList>
            <consortium name="Genoscope"/>
            <consortium name="Whitehead Institute Centre for Genome Research"/>
        </authorList>
    </citation>
    <scope>NUCLEOTIDE SEQUENCE</scope>
</reference>
<comment type="caution">
    <text evidence="2">The sequence shown here is derived from an EMBL/GenBank/DDBJ whole genome shotgun (WGS) entry which is preliminary data.</text>
</comment>
<dbReference type="OrthoDB" id="10251809at2759"/>
<dbReference type="AlphaFoldDB" id="Q4RAX9"/>
<dbReference type="GO" id="GO:0051959">
    <property type="term" value="F:dynein light intermediate chain binding"/>
    <property type="evidence" value="ECO:0007669"/>
    <property type="project" value="InterPro"/>
</dbReference>
<name>Q4RAX9_TETNG</name>
<proteinExistence type="predicted"/>
<organism evidence="2">
    <name type="scientific">Tetraodon nigroviridis</name>
    <name type="common">Spotted green pufferfish</name>
    <name type="synonym">Chelonodon nigroviridis</name>
    <dbReference type="NCBI Taxonomy" id="99883"/>
    <lineage>
        <taxon>Eukaryota</taxon>
        <taxon>Metazoa</taxon>
        <taxon>Chordata</taxon>
        <taxon>Craniata</taxon>
        <taxon>Vertebrata</taxon>
        <taxon>Euteleostomi</taxon>
        <taxon>Actinopterygii</taxon>
        <taxon>Neopterygii</taxon>
        <taxon>Teleostei</taxon>
        <taxon>Neoteleostei</taxon>
        <taxon>Acanthomorphata</taxon>
        <taxon>Eupercaria</taxon>
        <taxon>Tetraodontiformes</taxon>
        <taxon>Tetradontoidea</taxon>
        <taxon>Tetraodontidae</taxon>
        <taxon>Tetraodon</taxon>
    </lineage>
</organism>
<gene>
    <name evidence="2" type="ORF">GSTENG00037807001</name>
</gene>
<feature type="non-terminal residue" evidence="2">
    <location>
        <position position="1"/>
    </location>
</feature>
<dbReference type="Pfam" id="PF08385">
    <property type="entry name" value="DHC_N1"/>
    <property type="match status" value="1"/>
</dbReference>
<dbReference type="KEGG" id="tng:GSTEN00037807G001"/>
<accession>Q4RAX9</accession>
<reference evidence="2" key="1">
    <citation type="journal article" date="2004" name="Nature">
        <title>Genome duplication in the teleost fish Tetraodon nigroviridis reveals the early vertebrate proto-karyotype.</title>
        <authorList>
            <person name="Jaillon O."/>
            <person name="Aury J.-M."/>
            <person name="Brunet F."/>
            <person name="Petit J.-L."/>
            <person name="Stange-Thomann N."/>
            <person name="Mauceli E."/>
            <person name="Bouneau L."/>
            <person name="Fischer C."/>
            <person name="Ozouf-Costaz C."/>
            <person name="Bernot A."/>
            <person name="Nicaud S."/>
            <person name="Jaffe D."/>
            <person name="Fisher S."/>
            <person name="Lutfalla G."/>
            <person name="Dossat C."/>
            <person name="Segurens B."/>
            <person name="Dasilva C."/>
            <person name="Salanoubat M."/>
            <person name="Levy M."/>
            <person name="Boudet N."/>
            <person name="Castellano S."/>
            <person name="Anthouard V."/>
            <person name="Jubin C."/>
            <person name="Castelli V."/>
            <person name="Katinka M."/>
            <person name="Vacherie B."/>
            <person name="Biemont C."/>
            <person name="Skalli Z."/>
            <person name="Cattolico L."/>
            <person name="Poulain J."/>
            <person name="De Berardinis V."/>
            <person name="Cruaud C."/>
            <person name="Duprat S."/>
            <person name="Brottier P."/>
            <person name="Coutanceau J.-P."/>
            <person name="Gouzy J."/>
            <person name="Parra G."/>
            <person name="Lardier G."/>
            <person name="Chapple C."/>
            <person name="McKernan K.J."/>
            <person name="McEwan P."/>
            <person name="Bosak S."/>
            <person name="Kellis M."/>
            <person name="Volff J.-N."/>
            <person name="Guigo R."/>
            <person name="Zody M.C."/>
            <person name="Mesirov J."/>
            <person name="Lindblad-Toh K."/>
            <person name="Birren B."/>
            <person name="Nusbaum C."/>
            <person name="Kahn D."/>
            <person name="Robinson-Rechavi M."/>
            <person name="Laudet V."/>
            <person name="Schachter V."/>
            <person name="Quetier F."/>
            <person name="Saurin W."/>
            <person name="Scarpelli C."/>
            <person name="Wincker P."/>
            <person name="Lander E.S."/>
            <person name="Weissenbach J."/>
            <person name="Roest Crollius H."/>
        </authorList>
    </citation>
    <scope>NUCLEOTIDE SEQUENCE [LARGE SCALE GENOMIC DNA]</scope>
</reference>
<dbReference type="GO" id="GO:0007018">
    <property type="term" value="P:microtubule-based movement"/>
    <property type="evidence" value="ECO:0007669"/>
    <property type="project" value="InterPro"/>
</dbReference>
<evidence type="ECO:0000313" key="2">
    <source>
        <dbReference type="EMBL" id="CAG14454.1"/>
    </source>
</evidence>
<sequence>MEDAEASPADSRLNFLCDYVLKTLKLKQDKWDKLLSSQDHRQVLQDFLDRAENRTLVLSVSAAGLLQPCAAFRAPGTKMVYFLKPSGAALCPGSMQERLVCGELGPAVLDQFSAVVQEIVVPLLSNGRNQSKWMQALSQDLGCHVHALWTNVFVVSGQVQGKTLLAPPAGPERIEQASAEIDQRVVDKSIIDSLEAAVIEWGHQIQRVLEKDSAEVLEGEKPTPQTELLFWNNRCRDLECIHSQLKSPKVEKMMNVLEAAESSYFPAFDNMKQRVFAALEEARDIRTYLKPLQPFFEDLENVEFPSVKAQIRPLMHMMCLVWANSKYYNSPARIIVLLQDTCNLLIHQVRSSMPALYIVPEEVLRRDVSESLSKVQTCLEILELFKTVYEERRANLNQYQKNSPSVKPWDFSPLFVFSGLNQFMDRVKTIK</sequence>
<dbReference type="InterPro" id="IPR013594">
    <property type="entry name" value="Dynein_heavy_tail"/>
</dbReference>
<dbReference type="PANTHER" id="PTHR46532">
    <property type="entry name" value="MALE FERTILITY FACTOR KL5"/>
    <property type="match status" value="1"/>
</dbReference>